<dbReference type="EMBL" id="QUSM01000002">
    <property type="protein sequence ID" value="RGD75503.1"/>
    <property type="molecule type" value="Genomic_DNA"/>
</dbReference>
<dbReference type="RefSeq" id="WP_007051103.1">
    <property type="nucleotide sequence ID" value="NZ_CABKNJ010000001.1"/>
</dbReference>
<keyword evidence="2" id="KW-0813">Transport</keyword>
<dbReference type="PANTHER" id="PTHR47738">
    <property type="entry name" value="PTS SYSTEM FRUCTOSE-LIKE EIIA COMPONENT-RELATED"/>
    <property type="match status" value="1"/>
</dbReference>
<accession>A0A3E3E209</accession>
<protein>
    <submittedName>
        <fullName evidence="2">PTS sugar transporter subunit IIA</fullName>
    </submittedName>
</protein>
<dbReference type="PANTHER" id="PTHR47738:SF3">
    <property type="entry name" value="PHOSPHOTRANSFERASE SYSTEM MANNITOL_FRUCTOSE-SPECIFIC IIA DOMAIN CONTAINING PROTEIN"/>
    <property type="match status" value="1"/>
</dbReference>
<dbReference type="Pfam" id="PF00359">
    <property type="entry name" value="PTS_EIIA_2"/>
    <property type="match status" value="1"/>
</dbReference>
<dbReference type="InterPro" id="IPR051541">
    <property type="entry name" value="PTS_SugarTrans_NitroReg"/>
</dbReference>
<dbReference type="InterPro" id="IPR016152">
    <property type="entry name" value="PTrfase/Anion_transptr"/>
</dbReference>
<dbReference type="CDD" id="cd00211">
    <property type="entry name" value="PTS_IIA_fru"/>
    <property type="match status" value="1"/>
</dbReference>
<sequence length="149" mass="17203">MINIDNIYLDVKEENYKDILKKIGDILYKKGYVKESYTKSLLNREEMSPTGLPLSPWSIAIPHTDPEHVIKPCIIIFKLKNIVKFKEMANPKHDVNVKYVFGLVFTDGKKQLPLLSNIISITQDKDAMEMLLNATTKENIFKTVTKYIK</sequence>
<reference evidence="2 3" key="1">
    <citation type="submission" date="2018-08" db="EMBL/GenBank/DDBJ databases">
        <title>A genome reference for cultivated species of the human gut microbiota.</title>
        <authorList>
            <person name="Zou Y."/>
            <person name="Xue W."/>
            <person name="Luo G."/>
        </authorList>
    </citation>
    <scope>NUCLEOTIDE SEQUENCE [LARGE SCALE GENOMIC DNA]</scope>
    <source>
        <strain evidence="2 3">AM25-6</strain>
    </source>
</reference>
<dbReference type="InterPro" id="IPR002178">
    <property type="entry name" value="PTS_EIIA_type-2_dom"/>
</dbReference>
<comment type="caution">
    <text evidence="2">The sequence shown here is derived from an EMBL/GenBank/DDBJ whole genome shotgun (WGS) entry which is preliminary data.</text>
</comment>
<organism evidence="2 3">
    <name type="scientific">Anaerofustis stercorihominis</name>
    <dbReference type="NCBI Taxonomy" id="214853"/>
    <lineage>
        <taxon>Bacteria</taxon>
        <taxon>Bacillati</taxon>
        <taxon>Bacillota</taxon>
        <taxon>Clostridia</taxon>
        <taxon>Eubacteriales</taxon>
        <taxon>Eubacteriaceae</taxon>
        <taxon>Anaerofustis</taxon>
    </lineage>
</organism>
<dbReference type="GeneID" id="98001358"/>
<gene>
    <name evidence="2" type="ORF">DW687_04035</name>
</gene>
<feature type="domain" description="PTS EIIA type-2" evidence="1">
    <location>
        <begin position="1"/>
        <end position="147"/>
    </location>
</feature>
<evidence type="ECO:0000313" key="3">
    <source>
        <dbReference type="Proteomes" id="UP000261212"/>
    </source>
</evidence>
<dbReference type="Gene3D" id="3.40.930.10">
    <property type="entry name" value="Mannitol-specific EII, Chain A"/>
    <property type="match status" value="1"/>
</dbReference>
<dbReference type="SUPFAM" id="SSF55804">
    <property type="entry name" value="Phoshotransferase/anion transport protein"/>
    <property type="match status" value="1"/>
</dbReference>
<evidence type="ECO:0000313" key="2">
    <source>
        <dbReference type="EMBL" id="RGD75503.1"/>
    </source>
</evidence>
<dbReference type="PROSITE" id="PS51094">
    <property type="entry name" value="PTS_EIIA_TYPE_2"/>
    <property type="match status" value="1"/>
</dbReference>
<proteinExistence type="predicted"/>
<dbReference type="AlphaFoldDB" id="A0A3E3E209"/>
<name>A0A3E3E209_9FIRM</name>
<evidence type="ECO:0000259" key="1">
    <source>
        <dbReference type="PROSITE" id="PS51094"/>
    </source>
</evidence>
<keyword evidence="2" id="KW-0762">Sugar transport</keyword>
<dbReference type="Proteomes" id="UP000261212">
    <property type="component" value="Unassembled WGS sequence"/>
</dbReference>